<comment type="caution">
    <text evidence="1">The sequence shown here is derived from an EMBL/GenBank/DDBJ whole genome shotgun (WGS) entry which is preliminary data.</text>
</comment>
<name>A0A9D4GAS7_DREPO</name>
<reference evidence="1" key="2">
    <citation type="submission" date="2020-11" db="EMBL/GenBank/DDBJ databases">
        <authorList>
            <person name="McCartney M.A."/>
            <person name="Auch B."/>
            <person name="Kono T."/>
            <person name="Mallez S."/>
            <person name="Becker A."/>
            <person name="Gohl D.M."/>
            <person name="Silverstein K.A.T."/>
            <person name="Koren S."/>
            <person name="Bechman K.B."/>
            <person name="Herman A."/>
            <person name="Abrahante J.E."/>
            <person name="Garbe J."/>
        </authorList>
    </citation>
    <scope>NUCLEOTIDE SEQUENCE</scope>
    <source>
        <strain evidence="1">Duluth1</strain>
        <tissue evidence="1">Whole animal</tissue>
    </source>
</reference>
<reference evidence="1" key="1">
    <citation type="journal article" date="2019" name="bioRxiv">
        <title>The Genome of the Zebra Mussel, Dreissena polymorpha: A Resource for Invasive Species Research.</title>
        <authorList>
            <person name="McCartney M.A."/>
            <person name="Auch B."/>
            <person name="Kono T."/>
            <person name="Mallez S."/>
            <person name="Zhang Y."/>
            <person name="Obille A."/>
            <person name="Becker A."/>
            <person name="Abrahante J.E."/>
            <person name="Garbe J."/>
            <person name="Badalamenti J.P."/>
            <person name="Herman A."/>
            <person name="Mangelson H."/>
            <person name="Liachko I."/>
            <person name="Sullivan S."/>
            <person name="Sone E.D."/>
            <person name="Koren S."/>
            <person name="Silverstein K.A.T."/>
            <person name="Beckman K.B."/>
            <person name="Gohl D.M."/>
        </authorList>
    </citation>
    <scope>NUCLEOTIDE SEQUENCE</scope>
    <source>
        <strain evidence="1">Duluth1</strain>
        <tissue evidence="1">Whole animal</tissue>
    </source>
</reference>
<dbReference type="AlphaFoldDB" id="A0A9D4GAS7"/>
<accession>A0A9D4GAS7</accession>
<protein>
    <submittedName>
        <fullName evidence="1">Uncharacterized protein</fullName>
    </submittedName>
</protein>
<evidence type="ECO:0000313" key="2">
    <source>
        <dbReference type="Proteomes" id="UP000828390"/>
    </source>
</evidence>
<proteinExistence type="predicted"/>
<dbReference type="Proteomes" id="UP000828390">
    <property type="component" value="Unassembled WGS sequence"/>
</dbReference>
<evidence type="ECO:0000313" key="1">
    <source>
        <dbReference type="EMBL" id="KAH3813402.1"/>
    </source>
</evidence>
<organism evidence="1 2">
    <name type="scientific">Dreissena polymorpha</name>
    <name type="common">Zebra mussel</name>
    <name type="synonym">Mytilus polymorpha</name>
    <dbReference type="NCBI Taxonomy" id="45954"/>
    <lineage>
        <taxon>Eukaryota</taxon>
        <taxon>Metazoa</taxon>
        <taxon>Spiralia</taxon>
        <taxon>Lophotrochozoa</taxon>
        <taxon>Mollusca</taxon>
        <taxon>Bivalvia</taxon>
        <taxon>Autobranchia</taxon>
        <taxon>Heteroconchia</taxon>
        <taxon>Euheterodonta</taxon>
        <taxon>Imparidentia</taxon>
        <taxon>Neoheterodontei</taxon>
        <taxon>Myida</taxon>
        <taxon>Dreissenoidea</taxon>
        <taxon>Dreissenidae</taxon>
        <taxon>Dreissena</taxon>
    </lineage>
</organism>
<gene>
    <name evidence="1" type="ORF">DPMN_141858</name>
</gene>
<sequence length="53" mass="5728">MILIPNTASTIATMISPAFRGEQPSLTLCGKSTQAVLSTVIATISHEERWLLQ</sequence>
<keyword evidence="2" id="KW-1185">Reference proteome</keyword>
<dbReference type="EMBL" id="JAIWYP010000006">
    <property type="protein sequence ID" value="KAH3813402.1"/>
    <property type="molecule type" value="Genomic_DNA"/>
</dbReference>